<evidence type="ECO:0000256" key="3">
    <source>
        <dbReference type="ARBA" id="ARBA00022989"/>
    </source>
</evidence>
<keyword evidence="3 6" id="KW-1133">Transmembrane helix</keyword>
<comment type="subcellular location">
    <subcellularLocation>
        <location evidence="1">Membrane</location>
        <topology evidence="1">Multi-pass membrane protein</topology>
    </subcellularLocation>
</comment>
<feature type="transmembrane region" description="Helical" evidence="6">
    <location>
        <begin position="496"/>
        <end position="517"/>
    </location>
</feature>
<dbReference type="EMBL" id="BAAAFZ010000008">
    <property type="protein sequence ID" value="GAA0570703.1"/>
    <property type="molecule type" value="Genomic_DNA"/>
</dbReference>
<dbReference type="PANTHER" id="PTHR23501:SF197">
    <property type="entry name" value="COMD"/>
    <property type="match status" value="1"/>
</dbReference>
<evidence type="ECO:0000256" key="2">
    <source>
        <dbReference type="ARBA" id="ARBA00022692"/>
    </source>
</evidence>
<dbReference type="RefSeq" id="WP_343893728.1">
    <property type="nucleotide sequence ID" value="NZ_BAAAFZ010000008.1"/>
</dbReference>
<feature type="transmembrane region" description="Helical" evidence="6">
    <location>
        <begin position="110"/>
        <end position="133"/>
    </location>
</feature>
<organism evidence="8 9">
    <name type="scientific">Craurococcus roseus</name>
    <dbReference type="NCBI Taxonomy" id="77585"/>
    <lineage>
        <taxon>Bacteria</taxon>
        <taxon>Pseudomonadati</taxon>
        <taxon>Pseudomonadota</taxon>
        <taxon>Alphaproteobacteria</taxon>
        <taxon>Acetobacterales</taxon>
        <taxon>Acetobacteraceae</taxon>
        <taxon>Craurococcus</taxon>
    </lineage>
</organism>
<feature type="region of interest" description="Disordered" evidence="5">
    <location>
        <begin position="1"/>
        <end position="29"/>
    </location>
</feature>
<comment type="caution">
    <text evidence="8">The sequence shown here is derived from an EMBL/GenBank/DDBJ whole genome shotgun (WGS) entry which is preliminary data.</text>
</comment>
<feature type="transmembrane region" description="Helical" evidence="6">
    <location>
        <begin position="48"/>
        <end position="74"/>
    </location>
</feature>
<dbReference type="Gene3D" id="1.20.1250.20">
    <property type="entry name" value="MFS general substrate transporter like domains"/>
    <property type="match status" value="1"/>
</dbReference>
<keyword evidence="9" id="KW-1185">Reference proteome</keyword>
<feature type="transmembrane region" description="Helical" evidence="6">
    <location>
        <begin position="302"/>
        <end position="324"/>
    </location>
</feature>
<feature type="transmembrane region" description="Helical" evidence="6">
    <location>
        <begin position="139"/>
        <end position="156"/>
    </location>
</feature>
<dbReference type="Gene3D" id="1.20.1720.10">
    <property type="entry name" value="Multidrug resistance protein D"/>
    <property type="match status" value="1"/>
</dbReference>
<dbReference type="SUPFAM" id="SSF103473">
    <property type="entry name" value="MFS general substrate transporter"/>
    <property type="match status" value="1"/>
</dbReference>
<feature type="transmembrane region" description="Helical" evidence="6">
    <location>
        <begin position="260"/>
        <end position="281"/>
    </location>
</feature>
<dbReference type="InterPro" id="IPR005829">
    <property type="entry name" value="Sugar_transporter_CS"/>
</dbReference>
<sequence length="524" mass="52496">MALAGRSLHSGRAMTPRDTAAATYENPAPTHGMTPAQLRAAFFRTFPAVAPAIVIGAIDQTIVAAALPAIAGSLGALESVSWVVVSYLIAATVAAPVCGQLGDALGRRRLLLVSLALHAAGSAVAAAAGSFGWLLAGRLLQGAGGGGLNTLTMAIIAEAVPPRERGRFQAWIAGCFTLASALGPVAGGWLTGAFGWRAVFLVQLPAAALAFAMALRAPARPGTAHSGARLRFDGPGVVLFAAFVAPALFALSLAQGLSLAALPGVALLAAGAALALWLLLWRERRLRHPLLPLGLLAEPTVLRSNLFTACGHGALVGLLTFLPIYLQSARSLEPGAVGVLLLPMAVGGGIGGLSAGRLMAATGWSSPLAAAGLALATAGLAAAALLAATLPVSGLAMLFGVVAFGIGLSYPVSQINTQVAAGPARLGAAGASVQFARTFGAAFATALLGALLFGSLAAGDPRVAELFAEVVRDGAAAVLPRLPGPEHAALREGLAAAFRAAFLGAAALTTLGAFMAWRVPLRRV</sequence>
<feature type="transmembrane region" description="Helical" evidence="6">
    <location>
        <begin position="336"/>
        <end position="356"/>
    </location>
</feature>
<feature type="transmembrane region" description="Helical" evidence="6">
    <location>
        <begin position="394"/>
        <end position="413"/>
    </location>
</feature>
<dbReference type="PROSITE" id="PS50850">
    <property type="entry name" value="MFS"/>
    <property type="match status" value="1"/>
</dbReference>
<evidence type="ECO:0000313" key="9">
    <source>
        <dbReference type="Proteomes" id="UP001501588"/>
    </source>
</evidence>
<feature type="transmembrane region" description="Helical" evidence="6">
    <location>
        <begin position="434"/>
        <end position="458"/>
    </location>
</feature>
<evidence type="ECO:0000256" key="1">
    <source>
        <dbReference type="ARBA" id="ARBA00004141"/>
    </source>
</evidence>
<feature type="transmembrane region" description="Helical" evidence="6">
    <location>
        <begin position="196"/>
        <end position="215"/>
    </location>
</feature>
<reference evidence="9" key="1">
    <citation type="journal article" date="2019" name="Int. J. Syst. Evol. Microbiol.">
        <title>The Global Catalogue of Microorganisms (GCM) 10K type strain sequencing project: providing services to taxonomists for standard genome sequencing and annotation.</title>
        <authorList>
            <consortium name="The Broad Institute Genomics Platform"/>
            <consortium name="The Broad Institute Genome Sequencing Center for Infectious Disease"/>
            <person name="Wu L."/>
            <person name="Ma J."/>
        </authorList>
    </citation>
    <scope>NUCLEOTIDE SEQUENCE [LARGE SCALE GENOMIC DNA]</scope>
    <source>
        <strain evidence="9">JCM 9933</strain>
    </source>
</reference>
<dbReference type="InterPro" id="IPR036259">
    <property type="entry name" value="MFS_trans_sf"/>
</dbReference>
<dbReference type="InterPro" id="IPR020846">
    <property type="entry name" value="MFS_dom"/>
</dbReference>
<feature type="transmembrane region" description="Helical" evidence="6">
    <location>
        <begin position="368"/>
        <end position="388"/>
    </location>
</feature>
<evidence type="ECO:0000259" key="7">
    <source>
        <dbReference type="PROSITE" id="PS50850"/>
    </source>
</evidence>
<dbReference type="PROSITE" id="PS00217">
    <property type="entry name" value="SUGAR_TRANSPORT_2"/>
    <property type="match status" value="1"/>
</dbReference>
<evidence type="ECO:0000256" key="4">
    <source>
        <dbReference type="ARBA" id="ARBA00023136"/>
    </source>
</evidence>
<evidence type="ECO:0000313" key="8">
    <source>
        <dbReference type="EMBL" id="GAA0570703.1"/>
    </source>
</evidence>
<keyword evidence="2 6" id="KW-0812">Transmembrane</keyword>
<proteinExistence type="predicted"/>
<accession>A0ABP3PMM3</accession>
<feature type="transmembrane region" description="Helical" evidence="6">
    <location>
        <begin position="168"/>
        <end position="190"/>
    </location>
</feature>
<dbReference type="InterPro" id="IPR011701">
    <property type="entry name" value="MFS"/>
</dbReference>
<protein>
    <recommendedName>
        <fullName evidence="7">Major facilitator superfamily (MFS) profile domain-containing protein</fullName>
    </recommendedName>
</protein>
<feature type="transmembrane region" description="Helical" evidence="6">
    <location>
        <begin position="80"/>
        <end position="98"/>
    </location>
</feature>
<dbReference type="PANTHER" id="PTHR23501">
    <property type="entry name" value="MAJOR FACILITATOR SUPERFAMILY"/>
    <property type="match status" value="1"/>
</dbReference>
<dbReference type="Proteomes" id="UP001501588">
    <property type="component" value="Unassembled WGS sequence"/>
</dbReference>
<dbReference type="Pfam" id="PF07690">
    <property type="entry name" value="MFS_1"/>
    <property type="match status" value="1"/>
</dbReference>
<gene>
    <name evidence="8" type="ORF">GCM10009416_06590</name>
</gene>
<name>A0ABP3PMM3_9PROT</name>
<feature type="domain" description="Major facilitator superfamily (MFS) profile" evidence="7">
    <location>
        <begin position="45"/>
        <end position="524"/>
    </location>
</feature>
<evidence type="ECO:0000256" key="6">
    <source>
        <dbReference type="SAM" id="Phobius"/>
    </source>
</evidence>
<feature type="transmembrane region" description="Helical" evidence="6">
    <location>
        <begin position="236"/>
        <end position="254"/>
    </location>
</feature>
<evidence type="ECO:0000256" key="5">
    <source>
        <dbReference type="SAM" id="MobiDB-lite"/>
    </source>
</evidence>
<keyword evidence="4 6" id="KW-0472">Membrane</keyword>